<protein>
    <submittedName>
        <fullName evidence="1">Uncharacterized protein</fullName>
    </submittedName>
</protein>
<accession>A0A0A9F629</accession>
<dbReference type="EMBL" id="GBRH01191262">
    <property type="protein sequence ID" value="JAE06634.1"/>
    <property type="molecule type" value="Transcribed_RNA"/>
</dbReference>
<sequence>MAVRFRIARLIEATASQCSN</sequence>
<organism evidence="1">
    <name type="scientific">Arundo donax</name>
    <name type="common">Giant reed</name>
    <name type="synonym">Donax arundinaceus</name>
    <dbReference type="NCBI Taxonomy" id="35708"/>
    <lineage>
        <taxon>Eukaryota</taxon>
        <taxon>Viridiplantae</taxon>
        <taxon>Streptophyta</taxon>
        <taxon>Embryophyta</taxon>
        <taxon>Tracheophyta</taxon>
        <taxon>Spermatophyta</taxon>
        <taxon>Magnoliopsida</taxon>
        <taxon>Liliopsida</taxon>
        <taxon>Poales</taxon>
        <taxon>Poaceae</taxon>
        <taxon>PACMAD clade</taxon>
        <taxon>Arundinoideae</taxon>
        <taxon>Arundineae</taxon>
        <taxon>Arundo</taxon>
    </lineage>
</organism>
<reference evidence="1" key="1">
    <citation type="submission" date="2014-09" db="EMBL/GenBank/DDBJ databases">
        <authorList>
            <person name="Magalhaes I.L.F."/>
            <person name="Oliveira U."/>
            <person name="Santos F.R."/>
            <person name="Vidigal T.H.D.A."/>
            <person name="Brescovit A.D."/>
            <person name="Santos A.J."/>
        </authorList>
    </citation>
    <scope>NUCLEOTIDE SEQUENCE</scope>
    <source>
        <tissue evidence="1">Shoot tissue taken approximately 20 cm above the soil surface</tissue>
    </source>
</reference>
<proteinExistence type="predicted"/>
<dbReference type="AlphaFoldDB" id="A0A0A9F629"/>
<evidence type="ECO:0000313" key="1">
    <source>
        <dbReference type="EMBL" id="JAE06634.1"/>
    </source>
</evidence>
<name>A0A0A9F629_ARUDO</name>
<reference evidence="1" key="2">
    <citation type="journal article" date="2015" name="Data Brief">
        <title>Shoot transcriptome of the giant reed, Arundo donax.</title>
        <authorList>
            <person name="Barrero R.A."/>
            <person name="Guerrero F.D."/>
            <person name="Moolhuijzen P."/>
            <person name="Goolsby J.A."/>
            <person name="Tidwell J."/>
            <person name="Bellgard S.E."/>
            <person name="Bellgard M.I."/>
        </authorList>
    </citation>
    <scope>NUCLEOTIDE SEQUENCE</scope>
    <source>
        <tissue evidence="1">Shoot tissue taken approximately 20 cm above the soil surface</tissue>
    </source>
</reference>